<dbReference type="EMBL" id="UYRS01005021">
    <property type="protein sequence ID" value="VDK26953.1"/>
    <property type="molecule type" value="Genomic_DNA"/>
</dbReference>
<keyword evidence="2" id="KW-1185">Reference proteome</keyword>
<sequence>MHGRAITTFGWRNRCRCSGCSLPPPATHKRVSEQYGNSIALVQLLSPTKSLSFRPGNNLQVPFSNLFV</sequence>
<dbReference type="Proteomes" id="UP000282613">
    <property type="component" value="Unassembled WGS sequence"/>
</dbReference>
<reference evidence="1 2" key="1">
    <citation type="submission" date="2018-11" db="EMBL/GenBank/DDBJ databases">
        <authorList>
            <consortium name="Pathogen Informatics"/>
        </authorList>
    </citation>
    <scope>NUCLEOTIDE SEQUENCE [LARGE SCALE GENOMIC DNA]</scope>
</reference>
<evidence type="ECO:0000313" key="1">
    <source>
        <dbReference type="EMBL" id="VDK26953.1"/>
    </source>
</evidence>
<organism evidence="1 2">
    <name type="scientific">Taenia asiatica</name>
    <name type="common">Asian tapeworm</name>
    <dbReference type="NCBI Taxonomy" id="60517"/>
    <lineage>
        <taxon>Eukaryota</taxon>
        <taxon>Metazoa</taxon>
        <taxon>Spiralia</taxon>
        <taxon>Lophotrochozoa</taxon>
        <taxon>Platyhelminthes</taxon>
        <taxon>Cestoda</taxon>
        <taxon>Eucestoda</taxon>
        <taxon>Cyclophyllidea</taxon>
        <taxon>Taeniidae</taxon>
        <taxon>Taenia</taxon>
    </lineage>
</organism>
<name>A0A3P6PC10_TAEAS</name>
<accession>A0A3P6PC10</accession>
<dbReference type="AlphaFoldDB" id="A0A3P6PC10"/>
<proteinExistence type="predicted"/>
<gene>
    <name evidence="1" type="ORF">TASK_LOCUS3039</name>
</gene>
<evidence type="ECO:0000313" key="2">
    <source>
        <dbReference type="Proteomes" id="UP000282613"/>
    </source>
</evidence>
<protein>
    <submittedName>
        <fullName evidence="1">Uncharacterized protein</fullName>
    </submittedName>
</protein>